<feature type="region of interest" description="Disordered" evidence="1">
    <location>
        <begin position="28"/>
        <end position="69"/>
    </location>
</feature>
<proteinExistence type="predicted"/>
<dbReference type="AlphaFoldDB" id="A0AAQ3K8T5"/>
<gene>
    <name evidence="2" type="ORF">Cni_G12780</name>
</gene>
<dbReference type="EMBL" id="CP136893">
    <property type="protein sequence ID" value="WOL04059.1"/>
    <property type="molecule type" value="Genomic_DNA"/>
</dbReference>
<accession>A0AAQ3K8T5</accession>
<evidence type="ECO:0000313" key="2">
    <source>
        <dbReference type="EMBL" id="WOL04059.1"/>
    </source>
</evidence>
<dbReference type="PANTHER" id="PTHR13359">
    <property type="entry name" value="39S RIBOSOMAL PROTEIN L40, MITOCHONDRIAL"/>
    <property type="match status" value="1"/>
</dbReference>
<dbReference type="PANTHER" id="PTHR13359:SF2">
    <property type="entry name" value="LARGE RIBOSOMAL SUBUNIT PROTEIN ML40"/>
    <property type="match status" value="1"/>
</dbReference>
<protein>
    <recommendedName>
        <fullName evidence="4">Copper ion binding protein</fullName>
    </recommendedName>
</protein>
<organism evidence="2 3">
    <name type="scientific">Canna indica</name>
    <name type="common">Indian-shot</name>
    <dbReference type="NCBI Taxonomy" id="4628"/>
    <lineage>
        <taxon>Eukaryota</taxon>
        <taxon>Viridiplantae</taxon>
        <taxon>Streptophyta</taxon>
        <taxon>Embryophyta</taxon>
        <taxon>Tracheophyta</taxon>
        <taxon>Spermatophyta</taxon>
        <taxon>Magnoliopsida</taxon>
        <taxon>Liliopsida</taxon>
        <taxon>Zingiberales</taxon>
        <taxon>Cannaceae</taxon>
        <taxon>Canna</taxon>
    </lineage>
</organism>
<dbReference type="InterPro" id="IPR039145">
    <property type="entry name" value="Ribosomal_mL40_metazoa/plant"/>
</dbReference>
<evidence type="ECO:0000256" key="1">
    <source>
        <dbReference type="SAM" id="MobiDB-lite"/>
    </source>
</evidence>
<dbReference type="Proteomes" id="UP001327560">
    <property type="component" value="Chromosome 4"/>
</dbReference>
<evidence type="ECO:0008006" key="4">
    <source>
        <dbReference type="Google" id="ProtNLM"/>
    </source>
</evidence>
<reference evidence="2 3" key="1">
    <citation type="submission" date="2023-10" db="EMBL/GenBank/DDBJ databases">
        <title>Chromosome-scale genome assembly provides insights into flower coloration mechanisms of Canna indica.</title>
        <authorList>
            <person name="Li C."/>
        </authorList>
    </citation>
    <scope>NUCLEOTIDE SEQUENCE [LARGE SCALE GENOMIC DNA]</scope>
    <source>
        <tissue evidence="2">Flower</tissue>
    </source>
</reference>
<name>A0AAQ3K8T5_9LILI</name>
<sequence>MFPTSRMISSALKTLISPQNHQLVRRAPVSGTAKGKAKLKSGQPLKRSTVRTKKAPSGDAPRGGRSRNEAIERVNRMVDSCLNAPTPVRYLTAKERLREAEREKLGLISKDRQREIDEAKARAKSGKGAAEGPVIMGTPGLDYITLGLVDKDAIPKYELTVEDGRRLAKEYSRFLMRRHRARQAAETTLLNLKKEAIAALPDHLRKAAMVPDFTPFPANRFMATLTPPIEGYIDKVREAAKQFAGKEKLR</sequence>
<dbReference type="GO" id="GO:0005762">
    <property type="term" value="C:mitochondrial large ribosomal subunit"/>
    <property type="evidence" value="ECO:0007669"/>
    <property type="project" value="InterPro"/>
</dbReference>
<keyword evidence="3" id="KW-1185">Reference proteome</keyword>
<evidence type="ECO:0000313" key="3">
    <source>
        <dbReference type="Proteomes" id="UP001327560"/>
    </source>
</evidence>